<dbReference type="InterPro" id="IPR049236">
    <property type="entry name" value="DUF6850"/>
</dbReference>
<comment type="caution">
    <text evidence="2">The sequence shown here is derived from an EMBL/GenBank/DDBJ whole genome shotgun (WGS) entry which is preliminary data.</text>
</comment>
<dbReference type="RefSeq" id="WP_270429902.1">
    <property type="nucleotide sequence ID" value="NZ_CANPJS010000019.1"/>
</dbReference>
<proteinExistence type="predicted"/>
<dbReference type="Proteomes" id="UP000742098">
    <property type="component" value="Unassembled WGS sequence"/>
</dbReference>
<name>A0A921H2C0_9BACT</name>
<gene>
    <name evidence="2" type="ORF">K8V05_02905</name>
</gene>
<dbReference type="EMBL" id="DYVS01000057">
    <property type="protein sequence ID" value="HJF69686.1"/>
    <property type="molecule type" value="Genomic_DNA"/>
</dbReference>
<dbReference type="AlphaFoldDB" id="A0A921H2C0"/>
<reference evidence="2" key="2">
    <citation type="submission" date="2021-09" db="EMBL/GenBank/DDBJ databases">
        <authorList>
            <person name="Gilroy R."/>
        </authorList>
    </citation>
    <scope>NUCLEOTIDE SEQUENCE</scope>
    <source>
        <strain evidence="2">6966</strain>
    </source>
</reference>
<protein>
    <recommendedName>
        <fullName evidence="1">DUF6850 domain-containing protein</fullName>
    </recommendedName>
</protein>
<feature type="domain" description="DUF6850" evidence="1">
    <location>
        <begin position="51"/>
        <end position="518"/>
    </location>
</feature>
<reference evidence="2" key="1">
    <citation type="journal article" date="2021" name="PeerJ">
        <title>Extensive microbial diversity within the chicken gut microbiome revealed by metagenomics and culture.</title>
        <authorList>
            <person name="Gilroy R."/>
            <person name="Ravi A."/>
            <person name="Getino M."/>
            <person name="Pursley I."/>
            <person name="Horton D.L."/>
            <person name="Alikhan N.F."/>
            <person name="Baker D."/>
            <person name="Gharbi K."/>
            <person name="Hall N."/>
            <person name="Watson M."/>
            <person name="Adriaenssens E.M."/>
            <person name="Foster-Nyarko E."/>
            <person name="Jarju S."/>
            <person name="Secka A."/>
            <person name="Antonio M."/>
            <person name="Oren A."/>
            <person name="Chaudhuri R.R."/>
            <person name="La Ragione R."/>
            <person name="Hildebrand F."/>
            <person name="Pallen M.J."/>
        </authorList>
    </citation>
    <scope>NUCLEOTIDE SEQUENCE</scope>
    <source>
        <strain evidence="2">6966</strain>
    </source>
</reference>
<evidence type="ECO:0000259" key="1">
    <source>
        <dbReference type="Pfam" id="PF21012"/>
    </source>
</evidence>
<accession>A0A921H2C0</accession>
<organism evidence="2 3">
    <name type="scientific">Butyricimonas virosa</name>
    <dbReference type="NCBI Taxonomy" id="544645"/>
    <lineage>
        <taxon>Bacteria</taxon>
        <taxon>Pseudomonadati</taxon>
        <taxon>Bacteroidota</taxon>
        <taxon>Bacteroidia</taxon>
        <taxon>Bacteroidales</taxon>
        <taxon>Odoribacteraceae</taxon>
        <taxon>Butyricimonas</taxon>
    </lineage>
</organism>
<dbReference type="Pfam" id="PF21012">
    <property type="entry name" value="DUF6850"/>
    <property type="match status" value="1"/>
</dbReference>
<evidence type="ECO:0000313" key="2">
    <source>
        <dbReference type="EMBL" id="HJF69686.1"/>
    </source>
</evidence>
<sequence length="521" mass="59833">MYNKYIYLCFMLFVSVIGRSQTSTDTVSVVTPEMQRLELVKQLWLPTRNASGLGFDPVADHGDAWFGVFHSSGDYHRAQEGSRVNGLSFLAERYSKIARNLYVWGSFKFTMDRESERAWSDVILKEYTSPYQYGGSVKGSYDRQLFDLKVKLATGSIGRFTFGAEVDYSVGDLSRLRDPRSRVLLADYAIIPSLTYKISEKHALGLDFYYRFRKQRLDNIITVQREKQFEYYLLEGLENYWMTTELGKVARRTVADIFGGDLQYKLTGEYGSWLVSLGYERLVEEVVDDERKEPGDYNAQKVTFYSGYKSERINVLHAWNMQASYTGGQAEEFVQEQVNITHGNGMVSNKWVTLYNFVTYKDDVLNVQTDYTFYKGDVSRKDYNWLMGVSGKYEYLKNRYLLPESTREVSTLRIGVKGAGRVVNKDAHKFWIEAALNGALPLETKMNLSEENVFTENVLNPDLRFFKAKTLEAKVDFQYSFPMRLKKTALTGYIKAYAGNVFTDKFGSRFSGGISVGILTL</sequence>
<evidence type="ECO:0000313" key="3">
    <source>
        <dbReference type="Proteomes" id="UP000742098"/>
    </source>
</evidence>